<evidence type="ECO:0000256" key="4">
    <source>
        <dbReference type="ARBA" id="ARBA00022490"/>
    </source>
</evidence>
<keyword evidence="10" id="KW-1185">Reference proteome</keyword>
<dbReference type="GO" id="GO:0005737">
    <property type="term" value="C:cytoplasm"/>
    <property type="evidence" value="ECO:0007669"/>
    <property type="project" value="UniProtKB-SubCell"/>
</dbReference>
<evidence type="ECO:0000256" key="7">
    <source>
        <dbReference type="ARBA" id="ARBA00022691"/>
    </source>
</evidence>
<evidence type="ECO:0000313" key="9">
    <source>
        <dbReference type="EMBL" id="KAK7870993.1"/>
    </source>
</evidence>
<dbReference type="PANTHER" id="PTHR11579">
    <property type="entry name" value="PROTEIN-L-ISOASPARTATE O-METHYLTRANSFERASE"/>
    <property type="match status" value="1"/>
</dbReference>
<organism evidence="9 10">
    <name type="scientific">Gryllus longicercus</name>
    <dbReference type="NCBI Taxonomy" id="2509291"/>
    <lineage>
        <taxon>Eukaryota</taxon>
        <taxon>Metazoa</taxon>
        <taxon>Ecdysozoa</taxon>
        <taxon>Arthropoda</taxon>
        <taxon>Hexapoda</taxon>
        <taxon>Insecta</taxon>
        <taxon>Pterygota</taxon>
        <taxon>Neoptera</taxon>
        <taxon>Polyneoptera</taxon>
        <taxon>Orthoptera</taxon>
        <taxon>Ensifera</taxon>
        <taxon>Gryllidea</taxon>
        <taxon>Grylloidea</taxon>
        <taxon>Gryllidae</taxon>
        <taxon>Gryllinae</taxon>
        <taxon>Gryllus</taxon>
    </lineage>
</organism>
<keyword evidence="5" id="KW-0489">Methyltransferase</keyword>
<dbReference type="EC" id="2.1.1.77" evidence="3"/>
<comment type="similarity">
    <text evidence="2">Belongs to the methyltransferase superfamily. L-isoaspartyl/D-aspartyl protein methyltransferase family.</text>
</comment>
<keyword evidence="4" id="KW-0963">Cytoplasm</keyword>
<dbReference type="PANTHER" id="PTHR11579:SF0">
    <property type="entry name" value="PROTEIN-L-ISOASPARTATE(D-ASPARTATE) O-METHYLTRANSFERASE"/>
    <property type="match status" value="1"/>
</dbReference>
<proteinExistence type="inferred from homology"/>
<dbReference type="PROSITE" id="PS01279">
    <property type="entry name" value="PCMT"/>
    <property type="match status" value="1"/>
</dbReference>
<sequence>MSRRVSYPRTNNGLINYLKERGVLRDAAVEAVMRRVDRAHYADFNPYFDSPQDIGCNATISAPHMHAIALQLLAPALRDGETRRALDVGAGSGYVTACMALLQDEAADAVADAGLVVGVEHIAQLAAFATANLRRDQPKLLRDGRVQVVVGDGRLGYAPEAPFDAIHVGAAALEPPHELEAQLAAGGRMVVPVAEAGAGASAGRQRLLLVQRSADGSRLRRTRKMAVNFVALTDAARQWAGARPPPPARSARPRPPARPPRPARAAPTSALVPLGDARKPRPPPPPPDEDDAPRGDHAPRQ</sequence>
<protein>
    <recommendedName>
        <fullName evidence="3">protein-L-isoaspartate(D-aspartate) O-methyltransferase</fullName>
        <ecNumber evidence="3">2.1.1.77</ecNumber>
    </recommendedName>
</protein>
<dbReference type="EMBL" id="JAZDUA010000048">
    <property type="protein sequence ID" value="KAK7870993.1"/>
    <property type="molecule type" value="Genomic_DNA"/>
</dbReference>
<evidence type="ECO:0000256" key="8">
    <source>
        <dbReference type="SAM" id="MobiDB-lite"/>
    </source>
</evidence>
<dbReference type="Pfam" id="PF01135">
    <property type="entry name" value="PCMT"/>
    <property type="match status" value="1"/>
</dbReference>
<keyword evidence="6" id="KW-0808">Transferase</keyword>
<dbReference type="Proteomes" id="UP001378592">
    <property type="component" value="Unassembled WGS sequence"/>
</dbReference>
<accession>A0AAN9WF70</accession>
<dbReference type="Gene3D" id="3.40.50.150">
    <property type="entry name" value="Vaccinia Virus protein VP39"/>
    <property type="match status" value="1"/>
</dbReference>
<evidence type="ECO:0000313" key="10">
    <source>
        <dbReference type="Proteomes" id="UP001378592"/>
    </source>
</evidence>
<name>A0AAN9WF70_9ORTH</name>
<dbReference type="CDD" id="cd02440">
    <property type="entry name" value="AdoMet_MTases"/>
    <property type="match status" value="1"/>
</dbReference>
<evidence type="ECO:0000256" key="5">
    <source>
        <dbReference type="ARBA" id="ARBA00022603"/>
    </source>
</evidence>
<evidence type="ECO:0000256" key="1">
    <source>
        <dbReference type="ARBA" id="ARBA00004496"/>
    </source>
</evidence>
<dbReference type="SUPFAM" id="SSF53335">
    <property type="entry name" value="S-adenosyl-L-methionine-dependent methyltransferases"/>
    <property type="match status" value="1"/>
</dbReference>
<dbReference type="InterPro" id="IPR000682">
    <property type="entry name" value="PCMT"/>
</dbReference>
<reference evidence="9 10" key="1">
    <citation type="submission" date="2024-03" db="EMBL/GenBank/DDBJ databases">
        <title>The genome assembly and annotation of the cricket Gryllus longicercus Weissman &amp; Gray.</title>
        <authorList>
            <person name="Szrajer S."/>
            <person name="Gray D."/>
            <person name="Ylla G."/>
        </authorList>
    </citation>
    <scope>NUCLEOTIDE SEQUENCE [LARGE SCALE GENOMIC DNA]</scope>
    <source>
        <strain evidence="9">DAG 2021-001</strain>
        <tissue evidence="9">Whole body minus gut</tissue>
    </source>
</reference>
<dbReference type="GO" id="GO:0004719">
    <property type="term" value="F:protein-L-isoaspartate (D-aspartate) O-methyltransferase activity"/>
    <property type="evidence" value="ECO:0007669"/>
    <property type="project" value="UniProtKB-EC"/>
</dbReference>
<gene>
    <name evidence="9" type="ORF">R5R35_012188</name>
</gene>
<dbReference type="GO" id="GO:0032259">
    <property type="term" value="P:methylation"/>
    <property type="evidence" value="ECO:0007669"/>
    <property type="project" value="UniProtKB-KW"/>
</dbReference>
<feature type="compositionally biased region" description="Pro residues" evidence="8">
    <location>
        <begin position="243"/>
        <end position="262"/>
    </location>
</feature>
<evidence type="ECO:0000256" key="3">
    <source>
        <dbReference type="ARBA" id="ARBA00011890"/>
    </source>
</evidence>
<feature type="compositionally biased region" description="Basic and acidic residues" evidence="8">
    <location>
        <begin position="292"/>
        <end position="301"/>
    </location>
</feature>
<dbReference type="AlphaFoldDB" id="A0AAN9WF70"/>
<dbReference type="InterPro" id="IPR029063">
    <property type="entry name" value="SAM-dependent_MTases_sf"/>
</dbReference>
<comment type="caution">
    <text evidence="9">The sequence shown here is derived from an EMBL/GenBank/DDBJ whole genome shotgun (WGS) entry which is preliminary data.</text>
</comment>
<feature type="region of interest" description="Disordered" evidence="8">
    <location>
        <begin position="238"/>
        <end position="301"/>
    </location>
</feature>
<evidence type="ECO:0000256" key="2">
    <source>
        <dbReference type="ARBA" id="ARBA00005369"/>
    </source>
</evidence>
<comment type="subcellular location">
    <subcellularLocation>
        <location evidence="1">Cytoplasm</location>
    </subcellularLocation>
</comment>
<keyword evidence="7" id="KW-0949">S-adenosyl-L-methionine</keyword>
<evidence type="ECO:0000256" key="6">
    <source>
        <dbReference type="ARBA" id="ARBA00022679"/>
    </source>
</evidence>